<organism evidence="1">
    <name type="scientific">Ovis aries</name>
    <name type="common">Sheep</name>
    <dbReference type="NCBI Taxonomy" id="9940"/>
    <lineage>
        <taxon>Eukaryota</taxon>
        <taxon>Metazoa</taxon>
        <taxon>Chordata</taxon>
        <taxon>Craniata</taxon>
        <taxon>Vertebrata</taxon>
        <taxon>Euteleostomi</taxon>
        <taxon>Mammalia</taxon>
        <taxon>Eutheria</taxon>
        <taxon>Laurasiatheria</taxon>
        <taxon>Artiodactyla</taxon>
        <taxon>Ruminantia</taxon>
        <taxon>Pecora</taxon>
        <taxon>Bovidae</taxon>
        <taxon>Caprinae</taxon>
        <taxon>Ovis</taxon>
    </lineage>
</organism>
<reference evidence="1" key="1">
    <citation type="submission" date="2020-11" db="EMBL/GenBank/DDBJ databases">
        <authorList>
            <person name="Davenport K.M."/>
            <person name="Bickhart D.M."/>
            <person name="Smith T.P.L."/>
            <person name="Murdoch B.M."/>
            <person name="Rosen B.D."/>
        </authorList>
    </citation>
    <scope>NUCLEOTIDE SEQUENCE [LARGE SCALE GENOMIC DNA]</scope>
    <source>
        <strain evidence="1">OAR_USU_Benz2616</strain>
    </source>
</reference>
<accession>A0AC11D1N8</accession>
<name>A0AC11D1N8_SHEEP</name>
<reference evidence="1" key="3">
    <citation type="submission" date="2025-09" db="UniProtKB">
        <authorList>
            <consortium name="Ensembl"/>
        </authorList>
    </citation>
    <scope>IDENTIFICATION</scope>
</reference>
<reference evidence="1" key="2">
    <citation type="submission" date="2025-08" db="UniProtKB">
        <authorList>
            <consortium name="Ensembl"/>
        </authorList>
    </citation>
    <scope>IDENTIFICATION</scope>
</reference>
<evidence type="ECO:0000313" key="1">
    <source>
        <dbReference type="Ensembl" id="ENSOARP00020038527.1"/>
    </source>
</evidence>
<dbReference type="Ensembl" id="ENSOART00020068632.1">
    <property type="protein sequence ID" value="ENSOARP00020038527.1"/>
    <property type="gene ID" value="ENSOARG00020040499.1"/>
</dbReference>
<gene>
    <name evidence="1" type="primary">LOC121816539</name>
</gene>
<sequence length="162" mass="19193">MAGGRGILKWTKIHPFHILAEHKGVDDMKWVRKCEASFKAVVLKPFRTLDSSGDLIVRISPPFPVFHNYSCIFPFMYDDIIYYNCISVRSDYAWCSIDKIFQGRWRYCTAEDPPSCTFPFLFRNKYFYKCTKEGYVLSRSWCSLTRDYNKDGKWKQCSPHHQ</sequence>
<proteinExistence type="predicted"/>
<protein>
    <submittedName>
        <fullName evidence="1">Uncharacterized protein</fullName>
    </submittedName>
</protein>